<gene>
    <name evidence="3" type="ORF">BP6252_11439</name>
</gene>
<feature type="chain" id="PRO_5017618195" evidence="2">
    <location>
        <begin position="21"/>
        <end position="342"/>
    </location>
</feature>
<reference evidence="3 4" key="1">
    <citation type="journal article" date="2018" name="IMA Fungus">
        <title>IMA Genome-F 9: Draft genome sequence of Annulohypoxylon stygium, Aspergillus mulundensis, Berkeleyomyces basicola (syn. Thielaviopsis basicola), Ceratocystis smalleyi, two Cercospora beticola strains, Coleophoma cylindrospora, Fusarium fracticaudum, Phialophora cf. hyalina, and Morchella septimelata.</title>
        <authorList>
            <person name="Wingfield B.D."/>
            <person name="Bills G.F."/>
            <person name="Dong Y."/>
            <person name="Huang W."/>
            <person name="Nel W.J."/>
            <person name="Swalarsk-Parry B.S."/>
            <person name="Vaghefi N."/>
            <person name="Wilken P.M."/>
            <person name="An Z."/>
            <person name="de Beer Z.W."/>
            <person name="De Vos L."/>
            <person name="Chen L."/>
            <person name="Duong T.A."/>
            <person name="Gao Y."/>
            <person name="Hammerbacher A."/>
            <person name="Kikkert J.R."/>
            <person name="Li Y."/>
            <person name="Li H."/>
            <person name="Li K."/>
            <person name="Li Q."/>
            <person name="Liu X."/>
            <person name="Ma X."/>
            <person name="Naidoo K."/>
            <person name="Pethybridge S.J."/>
            <person name="Sun J."/>
            <person name="Steenkamp E.T."/>
            <person name="van der Nest M.A."/>
            <person name="van Wyk S."/>
            <person name="Wingfield M.J."/>
            <person name="Xiong C."/>
            <person name="Yue Q."/>
            <person name="Zhang X."/>
        </authorList>
    </citation>
    <scope>NUCLEOTIDE SEQUENCE [LARGE SCALE GENOMIC DNA]</scope>
    <source>
        <strain evidence="3 4">BP6252</strain>
    </source>
</reference>
<dbReference type="OrthoDB" id="5985073at2759"/>
<keyword evidence="4" id="KW-1185">Reference proteome</keyword>
<sequence>MWCRVALAVLAVGILPNVQGQNHPEANDLQSLLTTISLCRIGQVCPTPSTTSTSISTRSSLSPVLPTSSSVALIPTSKSHLTSTSSPVPPITSSSTSTSSINSMPGSDSLVITTVFTQPSDCTASDLITQIAPDSELWQNIIQPVPTATFTSCYPSQFYSSLIASASGTLLPPFRALVCPNDWETYNLNTTYIICCPAKYGLYLPHGHNVERPGLGAICTLDFWPDVLMDITRYDRTTLVTTDYTSAAQNGTIVLAYAFDGIAATATDVHTEPTFAGLFTTVSITAMPAATTTPPASATSPSSSATSAPSSTIFMSSGTLNRPITPLLSIFSSICQRLFRLV</sequence>
<evidence type="ECO:0000256" key="2">
    <source>
        <dbReference type="SAM" id="SignalP"/>
    </source>
</evidence>
<comment type="caution">
    <text evidence="3">The sequence shown here is derived from an EMBL/GenBank/DDBJ whole genome shotgun (WGS) entry which is preliminary data.</text>
</comment>
<dbReference type="AlphaFoldDB" id="A0A3D8QJK5"/>
<dbReference type="Proteomes" id="UP000256645">
    <property type="component" value="Unassembled WGS sequence"/>
</dbReference>
<evidence type="ECO:0000313" key="3">
    <source>
        <dbReference type="EMBL" id="RDW62006.1"/>
    </source>
</evidence>
<evidence type="ECO:0000313" key="4">
    <source>
        <dbReference type="Proteomes" id="UP000256645"/>
    </source>
</evidence>
<dbReference type="EMBL" id="PDLM01000014">
    <property type="protein sequence ID" value="RDW62006.1"/>
    <property type="molecule type" value="Genomic_DNA"/>
</dbReference>
<name>A0A3D8QJK5_9HELO</name>
<feature type="compositionally biased region" description="Low complexity" evidence="1">
    <location>
        <begin position="82"/>
        <end position="103"/>
    </location>
</feature>
<accession>A0A3D8QJK5</accession>
<protein>
    <submittedName>
        <fullName evidence="3">Uncharacterized protein</fullName>
    </submittedName>
</protein>
<evidence type="ECO:0000256" key="1">
    <source>
        <dbReference type="SAM" id="MobiDB-lite"/>
    </source>
</evidence>
<feature type="region of interest" description="Disordered" evidence="1">
    <location>
        <begin position="78"/>
        <end position="103"/>
    </location>
</feature>
<proteinExistence type="predicted"/>
<feature type="signal peptide" evidence="2">
    <location>
        <begin position="1"/>
        <end position="20"/>
    </location>
</feature>
<keyword evidence="2" id="KW-0732">Signal</keyword>
<dbReference type="STRING" id="1849047.A0A3D8QJK5"/>
<organism evidence="3 4">
    <name type="scientific">Coleophoma cylindrospora</name>
    <dbReference type="NCBI Taxonomy" id="1849047"/>
    <lineage>
        <taxon>Eukaryota</taxon>
        <taxon>Fungi</taxon>
        <taxon>Dikarya</taxon>
        <taxon>Ascomycota</taxon>
        <taxon>Pezizomycotina</taxon>
        <taxon>Leotiomycetes</taxon>
        <taxon>Helotiales</taxon>
        <taxon>Dermateaceae</taxon>
        <taxon>Coleophoma</taxon>
    </lineage>
</organism>